<dbReference type="EMBL" id="JAZDRP010000005">
    <property type="protein sequence ID" value="MEE2526491.1"/>
    <property type="molecule type" value="Genomic_DNA"/>
</dbReference>
<dbReference type="RefSeq" id="WP_330199155.1">
    <property type="nucleotide sequence ID" value="NZ_JAZDRP010000005.1"/>
</dbReference>
<reference evidence="1 2" key="1">
    <citation type="submission" date="2024-01" db="EMBL/GenBank/DDBJ databases">
        <title>Hyphobacterium bacterium isolated from marine sediment.</title>
        <authorList>
            <person name="Zhao S."/>
        </authorList>
    </citation>
    <scope>NUCLEOTIDE SEQUENCE [LARGE SCALE GENOMIC DNA]</scope>
    <source>
        <strain evidence="2">HN65</strain>
    </source>
</reference>
<accession>A0ABU7LRG3</accession>
<gene>
    <name evidence="1" type="ORF">V0U79_08945</name>
</gene>
<evidence type="ECO:0000313" key="1">
    <source>
        <dbReference type="EMBL" id="MEE2526491.1"/>
    </source>
</evidence>
<dbReference type="Pfam" id="PF19866">
    <property type="entry name" value="DUF6339"/>
    <property type="match status" value="1"/>
</dbReference>
<proteinExistence type="predicted"/>
<dbReference type="InterPro" id="IPR045920">
    <property type="entry name" value="DUF6339"/>
</dbReference>
<dbReference type="Proteomes" id="UP001354971">
    <property type="component" value="Unassembled WGS sequence"/>
</dbReference>
<protein>
    <submittedName>
        <fullName evidence="1">Uncharacterized protein</fullName>
    </submittedName>
</protein>
<evidence type="ECO:0000313" key="2">
    <source>
        <dbReference type="Proteomes" id="UP001354971"/>
    </source>
</evidence>
<comment type="caution">
    <text evidence="1">The sequence shown here is derived from an EMBL/GenBank/DDBJ whole genome shotgun (WGS) entry which is preliminary data.</text>
</comment>
<sequence>MPRLRSHLAEQYALELTAICDHTQISFDQSRLVSEGVWFAGPGGNRLTVSEMMDLRKGIERLAESAGFPDTKQRASFDRACISYFAETLAKWVSPGEGLEDEVWMWFAINLAPDFTVWRFPNPNRSRLLGGNRNMFGRLWTRSQVFDRGLEHPSRWGVASRILEDAMVAICERPSVVRDQRLALAIGEAWLNASTKSSGDALQQATRDVLKAVVARNEVICLASVGKPELSDFLDRCFRVALADSQSKER</sequence>
<keyword evidence="2" id="KW-1185">Reference proteome</keyword>
<organism evidence="1 2">
    <name type="scientific">Hyphobacterium lacteum</name>
    <dbReference type="NCBI Taxonomy" id="3116575"/>
    <lineage>
        <taxon>Bacteria</taxon>
        <taxon>Pseudomonadati</taxon>
        <taxon>Pseudomonadota</taxon>
        <taxon>Alphaproteobacteria</taxon>
        <taxon>Maricaulales</taxon>
        <taxon>Maricaulaceae</taxon>
        <taxon>Hyphobacterium</taxon>
    </lineage>
</organism>
<name>A0ABU7LRG3_9PROT</name>